<dbReference type="Gene3D" id="1.20.1270.70">
    <property type="entry name" value="Designed single chain three-helix bundle"/>
    <property type="match status" value="1"/>
</dbReference>
<reference evidence="1" key="1">
    <citation type="journal article" date="2020" name="mSystems">
        <title>Genome- and Community-Level Interaction Insights into Carbon Utilization and Element Cycling Functions of Hydrothermarchaeota in Hydrothermal Sediment.</title>
        <authorList>
            <person name="Zhou Z."/>
            <person name="Liu Y."/>
            <person name="Xu W."/>
            <person name="Pan J."/>
            <person name="Luo Z.H."/>
            <person name="Li M."/>
        </authorList>
    </citation>
    <scope>NUCLEOTIDE SEQUENCE [LARGE SCALE GENOMIC DNA]</scope>
    <source>
        <strain evidence="1">HyVt-92</strain>
    </source>
</reference>
<evidence type="ECO:0000313" key="1">
    <source>
        <dbReference type="EMBL" id="HHF98779.1"/>
    </source>
</evidence>
<evidence type="ECO:0008006" key="2">
    <source>
        <dbReference type="Google" id="ProtNLM"/>
    </source>
</evidence>
<accession>A0A7V5HZJ4</accession>
<dbReference type="AlphaFoldDB" id="A0A7V5HZJ4"/>
<dbReference type="EMBL" id="DRTT01000133">
    <property type="protein sequence ID" value="HHF98779.1"/>
    <property type="molecule type" value="Genomic_DNA"/>
</dbReference>
<comment type="caution">
    <text evidence="1">The sequence shown here is derived from an EMBL/GenBank/DDBJ whole genome shotgun (WGS) entry which is preliminary data.</text>
</comment>
<organism evidence="1">
    <name type="scientific">Aerophobetes bacterium</name>
    <dbReference type="NCBI Taxonomy" id="2030807"/>
    <lineage>
        <taxon>Bacteria</taxon>
        <taxon>Candidatus Aerophobota</taxon>
    </lineage>
</organism>
<protein>
    <recommendedName>
        <fullName evidence="2">DUF1640 domain-containing protein</fullName>
    </recommendedName>
</protein>
<sequence length="122" mass="13910">MGVYENVKRALQDIVAPEIKALRVEIKRLDEKIETLGGKMEADYKRLDEKIDSLREVEIKRLDEKIESLSRGIGDKINSLRNELLAEIRRVDGRIDSLDSHLQVAMDIRERLAKVEAKLAGG</sequence>
<proteinExistence type="predicted"/>
<name>A0A7V5HZJ4_UNCAE</name>
<gene>
    <name evidence="1" type="ORF">ENL39_04765</name>
</gene>
<dbReference type="Proteomes" id="UP000886070">
    <property type="component" value="Unassembled WGS sequence"/>
</dbReference>